<evidence type="ECO:0000313" key="1">
    <source>
        <dbReference type="EMBL" id="DAF90530.1"/>
    </source>
</evidence>
<name>A0A8S5U7X8_9CAUD</name>
<dbReference type="EMBL" id="BK016031">
    <property type="protein sequence ID" value="DAF90530.1"/>
    <property type="molecule type" value="Genomic_DNA"/>
</dbReference>
<accession>A0A8S5U7X8</accession>
<sequence length="150" mass="16872">MAFTISLFKTDSENNRVVKTLADEKQLSGELRNQTSVLNPSIRIESADNISTYNYAYISEFGRYYYITDIVSVRTNCWVISLRCDVLMSYKDEIQALNVILDNTQETGLSNYLSSPNWVSLVKTKTDIKVFPSGLSEQGEFILITAGGDS</sequence>
<reference evidence="1" key="1">
    <citation type="journal article" date="2021" name="Proc. Natl. Acad. Sci. U.S.A.">
        <title>A Catalog of Tens of Thousands of Viruses from Human Metagenomes Reveals Hidden Associations with Chronic Diseases.</title>
        <authorList>
            <person name="Tisza M.J."/>
            <person name="Buck C.B."/>
        </authorList>
    </citation>
    <scope>NUCLEOTIDE SEQUENCE</scope>
    <source>
        <strain evidence="1">Ctdet19</strain>
    </source>
</reference>
<protein>
    <submittedName>
        <fullName evidence="1">Uncharacterized protein</fullName>
    </submittedName>
</protein>
<proteinExistence type="predicted"/>
<organism evidence="1">
    <name type="scientific">Podoviridae sp. ctdet19</name>
    <dbReference type="NCBI Taxonomy" id="2825262"/>
    <lineage>
        <taxon>Viruses</taxon>
        <taxon>Duplodnaviria</taxon>
        <taxon>Heunggongvirae</taxon>
        <taxon>Uroviricota</taxon>
        <taxon>Caudoviricetes</taxon>
    </lineage>
</organism>